<organism evidence="8 9">
    <name type="scientific">Marinilabilia salmonicolor</name>
    <dbReference type="NCBI Taxonomy" id="989"/>
    <lineage>
        <taxon>Bacteria</taxon>
        <taxon>Pseudomonadati</taxon>
        <taxon>Bacteroidota</taxon>
        <taxon>Bacteroidia</taxon>
        <taxon>Marinilabiliales</taxon>
        <taxon>Marinilabiliaceae</taxon>
        <taxon>Marinilabilia</taxon>
    </lineage>
</organism>
<protein>
    <recommendedName>
        <fullName evidence="6">Holliday junction branch migration complex subunit RuvA</fullName>
    </recommendedName>
</protein>
<reference evidence="8 9" key="1">
    <citation type="submission" date="2018-07" db="EMBL/GenBank/DDBJ databases">
        <title>Freshwater and sediment microbial communities from various areas in North America, analyzing microbe dynamics in response to fracking.</title>
        <authorList>
            <person name="Lamendella R."/>
        </authorList>
    </citation>
    <scope>NUCLEOTIDE SEQUENCE [LARGE SCALE GENOMIC DNA]</scope>
    <source>
        <strain evidence="8 9">160A</strain>
    </source>
</reference>
<comment type="caution">
    <text evidence="6">Lacks conserved residue(s) required for the propagation of feature annotation.</text>
</comment>
<dbReference type="Pfam" id="PF07499">
    <property type="entry name" value="RuvA_C"/>
    <property type="match status" value="1"/>
</dbReference>
<comment type="subunit">
    <text evidence="6">Homotetramer. Forms an RuvA(8)-RuvB(12)-Holliday junction (HJ) complex. HJ DNA is sandwiched between 2 RuvA tetramers; dsDNA enters through RuvA and exits via RuvB. An RuvB hexamer assembles on each DNA strand where it exits the tetramer. Each RuvB hexamer is contacted by two RuvA subunits (via domain III) on 2 adjacent RuvB subunits; this complex drives branch migration. In the full resolvosome a probable DNA-RuvA(4)-RuvB(12)-RuvC(2) complex forms which resolves the HJ.</text>
</comment>
<evidence type="ECO:0000256" key="5">
    <source>
        <dbReference type="ARBA" id="ARBA00023204"/>
    </source>
</evidence>
<dbReference type="InterPro" id="IPR012340">
    <property type="entry name" value="NA-bd_OB-fold"/>
</dbReference>
<dbReference type="EMBL" id="QPIZ01000006">
    <property type="protein sequence ID" value="RCW37394.1"/>
    <property type="molecule type" value="Genomic_DNA"/>
</dbReference>
<dbReference type="GO" id="GO:0006310">
    <property type="term" value="P:DNA recombination"/>
    <property type="evidence" value="ECO:0007669"/>
    <property type="project" value="UniProtKB-UniRule"/>
</dbReference>
<keyword evidence="8" id="KW-0547">Nucleotide-binding</keyword>
<sequence>MYEFISGKIAQITPAYAIVENNGIGYFLNISLFTFEALKDKSEVQLYIHEHIREDAFMLYGFFETRERDLFRMLVSVSGIGSNTARMMLSSMSPDELHIAISTGNVNQIKSIKGIGLKTAQRLIVELKDKIGKATEGENFLMPADNTKAEEALSALVMLGFSKAPSQKTIDKILKEDPGRKVEDIIKLALKMM</sequence>
<dbReference type="GO" id="GO:0000400">
    <property type="term" value="F:four-way junction DNA binding"/>
    <property type="evidence" value="ECO:0007669"/>
    <property type="project" value="UniProtKB-UniRule"/>
</dbReference>
<dbReference type="GO" id="GO:0009379">
    <property type="term" value="C:Holliday junction helicase complex"/>
    <property type="evidence" value="ECO:0007669"/>
    <property type="project" value="InterPro"/>
</dbReference>
<dbReference type="SMART" id="SM00278">
    <property type="entry name" value="HhH1"/>
    <property type="match status" value="2"/>
</dbReference>
<dbReference type="InterPro" id="IPR003583">
    <property type="entry name" value="Hlx-hairpin-Hlx_DNA-bd_motif"/>
</dbReference>
<comment type="caution">
    <text evidence="8">The sequence shown here is derived from an EMBL/GenBank/DDBJ whole genome shotgun (WGS) entry which is preliminary data.</text>
</comment>
<dbReference type="Gene3D" id="1.10.150.20">
    <property type="entry name" value="5' to 3' exonuclease, C-terminal subdomain"/>
    <property type="match status" value="1"/>
</dbReference>
<dbReference type="OrthoDB" id="5293449at2"/>
<dbReference type="RefSeq" id="WP_106153171.1">
    <property type="nucleotide sequence ID" value="NZ_PVTS01000008.1"/>
</dbReference>
<keyword evidence="2 6" id="KW-0227">DNA damage</keyword>
<dbReference type="Pfam" id="PF14520">
    <property type="entry name" value="HHH_5"/>
    <property type="match status" value="1"/>
</dbReference>
<gene>
    <name evidence="6" type="primary">ruvA</name>
    <name evidence="8" type="ORF">DFO77_10687</name>
</gene>
<evidence type="ECO:0000256" key="6">
    <source>
        <dbReference type="HAMAP-Rule" id="MF_00031"/>
    </source>
</evidence>
<dbReference type="SUPFAM" id="SSF47781">
    <property type="entry name" value="RuvA domain 2-like"/>
    <property type="match status" value="1"/>
</dbReference>
<dbReference type="STRING" id="1168289.GCA_000259075_03844"/>
<feature type="domain" description="Helix-hairpin-helix DNA-binding motif class 1" evidence="7">
    <location>
        <begin position="107"/>
        <end position="126"/>
    </location>
</feature>
<dbReference type="GO" id="GO:0048476">
    <property type="term" value="C:Holliday junction resolvase complex"/>
    <property type="evidence" value="ECO:0007669"/>
    <property type="project" value="UniProtKB-UniRule"/>
</dbReference>
<dbReference type="NCBIfam" id="TIGR00084">
    <property type="entry name" value="ruvA"/>
    <property type="match status" value="1"/>
</dbReference>
<dbReference type="GO" id="GO:0006281">
    <property type="term" value="P:DNA repair"/>
    <property type="evidence" value="ECO:0007669"/>
    <property type="project" value="UniProtKB-UniRule"/>
</dbReference>
<dbReference type="InterPro" id="IPR011114">
    <property type="entry name" value="RuvA_C"/>
</dbReference>
<evidence type="ECO:0000313" key="9">
    <source>
        <dbReference type="Proteomes" id="UP000252733"/>
    </source>
</evidence>
<keyword evidence="8" id="KW-0067">ATP-binding</keyword>
<comment type="similarity">
    <text evidence="6">Belongs to the RuvA family.</text>
</comment>
<accession>A0A2T0XLI1</accession>
<keyword evidence="9" id="KW-1185">Reference proteome</keyword>
<dbReference type="InterPro" id="IPR013849">
    <property type="entry name" value="DNA_helicase_Holl-junc_RuvA_I"/>
</dbReference>
<dbReference type="InterPro" id="IPR036267">
    <property type="entry name" value="RuvA_C_sf"/>
</dbReference>
<dbReference type="InterPro" id="IPR000085">
    <property type="entry name" value="RuvA"/>
</dbReference>
<dbReference type="InterPro" id="IPR010994">
    <property type="entry name" value="RuvA_2-like"/>
</dbReference>
<keyword evidence="8" id="KW-0378">Hydrolase</keyword>
<keyword evidence="4 6" id="KW-0233">DNA recombination</keyword>
<keyword evidence="8" id="KW-0347">Helicase</keyword>
<name>A0A2T0XLI1_9BACT</name>
<evidence type="ECO:0000256" key="3">
    <source>
        <dbReference type="ARBA" id="ARBA00023125"/>
    </source>
</evidence>
<comment type="domain">
    <text evidence="6">Has three domains with a flexible linker between the domains II and III and assumes an 'L' shape. Domain III is highly mobile and contacts RuvB.</text>
</comment>
<keyword evidence="5 6" id="KW-0234">DNA repair</keyword>
<dbReference type="GO" id="GO:0009378">
    <property type="term" value="F:four-way junction helicase activity"/>
    <property type="evidence" value="ECO:0007669"/>
    <property type="project" value="InterPro"/>
</dbReference>
<dbReference type="Proteomes" id="UP000252733">
    <property type="component" value="Unassembled WGS sequence"/>
</dbReference>
<dbReference type="SUPFAM" id="SSF46929">
    <property type="entry name" value="DNA helicase RuvA subunit, C-terminal domain"/>
    <property type="match status" value="1"/>
</dbReference>
<dbReference type="GO" id="GO:0005737">
    <property type="term" value="C:cytoplasm"/>
    <property type="evidence" value="ECO:0007669"/>
    <property type="project" value="UniProtKB-SubCell"/>
</dbReference>
<dbReference type="CDD" id="cd14332">
    <property type="entry name" value="UBA_RuvA_C"/>
    <property type="match status" value="1"/>
</dbReference>
<dbReference type="AlphaFoldDB" id="A0A2T0XLI1"/>
<keyword evidence="3 6" id="KW-0238">DNA-binding</keyword>
<dbReference type="Gene3D" id="1.10.8.10">
    <property type="entry name" value="DNA helicase RuvA subunit, C-terminal domain"/>
    <property type="match status" value="1"/>
</dbReference>
<comment type="subcellular location">
    <subcellularLocation>
        <location evidence="6">Cytoplasm</location>
    </subcellularLocation>
</comment>
<dbReference type="GO" id="GO:0005524">
    <property type="term" value="F:ATP binding"/>
    <property type="evidence" value="ECO:0007669"/>
    <property type="project" value="InterPro"/>
</dbReference>
<dbReference type="Gene3D" id="2.40.50.140">
    <property type="entry name" value="Nucleic acid-binding proteins"/>
    <property type="match status" value="1"/>
</dbReference>
<dbReference type="HAMAP" id="MF_00031">
    <property type="entry name" value="DNA_HJ_migration_RuvA"/>
    <property type="match status" value="1"/>
</dbReference>
<evidence type="ECO:0000256" key="2">
    <source>
        <dbReference type="ARBA" id="ARBA00022763"/>
    </source>
</evidence>
<dbReference type="Pfam" id="PF01330">
    <property type="entry name" value="RuvA_N"/>
    <property type="match status" value="1"/>
</dbReference>
<evidence type="ECO:0000313" key="8">
    <source>
        <dbReference type="EMBL" id="RCW37394.1"/>
    </source>
</evidence>
<evidence type="ECO:0000259" key="7">
    <source>
        <dbReference type="SMART" id="SM00278"/>
    </source>
</evidence>
<feature type="domain" description="Helix-hairpin-helix DNA-binding motif class 1" evidence="7">
    <location>
        <begin position="72"/>
        <end position="91"/>
    </location>
</feature>
<evidence type="ECO:0000256" key="4">
    <source>
        <dbReference type="ARBA" id="ARBA00023172"/>
    </source>
</evidence>
<keyword evidence="1 6" id="KW-0963">Cytoplasm</keyword>
<proteinExistence type="inferred from homology"/>
<comment type="function">
    <text evidence="6">The RuvA-RuvB-RuvC complex processes Holliday junction (HJ) DNA during genetic recombination and DNA repair, while the RuvA-RuvB complex plays an important role in the rescue of blocked DNA replication forks via replication fork reversal (RFR). RuvA specifically binds to HJ cruciform DNA, conferring on it an open structure. The RuvB hexamer acts as an ATP-dependent pump, pulling dsDNA into and through the RuvAB complex. HJ branch migration allows RuvC to scan DNA until it finds its consensus sequence, where it cleaves and resolves the cruciform DNA.</text>
</comment>
<feature type="region of interest" description="Domain III" evidence="6">
    <location>
        <begin position="150"/>
        <end position="193"/>
    </location>
</feature>
<evidence type="ECO:0000256" key="1">
    <source>
        <dbReference type="ARBA" id="ARBA00022490"/>
    </source>
</evidence>
<dbReference type="SUPFAM" id="SSF50249">
    <property type="entry name" value="Nucleic acid-binding proteins"/>
    <property type="match status" value="1"/>
</dbReference>